<sequence>MERFITTHAQLGGSVGLNRDDIRNQNIISKQAQEMELMSVLFPQQELTVAKIQRNNKANSQRMNTLYYSFILSFLKENHPEILRSIDKIYEPDLSKISQVIDCYCEFMGISTQQIMGEYINYKDIQHRYKAIAVVLRIFQPEKLDNLKTKVKSTIYKELGPYLKINSDTLQKSIICACNQFDLYSDFRKDIKQAANYYFIHKRFNAK</sequence>
<dbReference type="AlphaFoldDB" id="A0A363NM23"/>
<evidence type="ECO:0000313" key="1">
    <source>
        <dbReference type="EMBL" id="PUV21750.1"/>
    </source>
</evidence>
<organism evidence="1 2">
    <name type="scientific">Sphingobacterium athyrii</name>
    <dbReference type="NCBI Taxonomy" id="2152717"/>
    <lineage>
        <taxon>Bacteria</taxon>
        <taxon>Pseudomonadati</taxon>
        <taxon>Bacteroidota</taxon>
        <taxon>Sphingobacteriia</taxon>
        <taxon>Sphingobacteriales</taxon>
        <taxon>Sphingobacteriaceae</taxon>
        <taxon>Sphingobacterium</taxon>
    </lineage>
</organism>
<proteinExistence type="predicted"/>
<keyword evidence="2" id="KW-1185">Reference proteome</keyword>
<dbReference type="Proteomes" id="UP000250831">
    <property type="component" value="Unassembled WGS sequence"/>
</dbReference>
<name>A0A363NM23_9SPHI</name>
<dbReference type="EMBL" id="QCXX01000009">
    <property type="protein sequence ID" value="PUV21750.1"/>
    <property type="molecule type" value="Genomic_DNA"/>
</dbReference>
<dbReference type="OrthoDB" id="703431at2"/>
<dbReference type="RefSeq" id="WP_108636574.1">
    <property type="nucleotide sequence ID" value="NZ_QCXX01000009.1"/>
</dbReference>
<gene>
    <name evidence="1" type="ORF">DCO56_25800</name>
</gene>
<reference evidence="1 2" key="1">
    <citation type="submission" date="2018-04" db="EMBL/GenBank/DDBJ databases">
        <title>Sphingobacterium sp. M46 Genome.</title>
        <authorList>
            <person name="Cheng J."/>
            <person name="Li Y."/>
        </authorList>
    </citation>
    <scope>NUCLEOTIDE SEQUENCE [LARGE SCALE GENOMIC DNA]</scope>
    <source>
        <strain evidence="1 2">M46</strain>
    </source>
</reference>
<protein>
    <submittedName>
        <fullName evidence="1">Uncharacterized protein</fullName>
    </submittedName>
</protein>
<comment type="caution">
    <text evidence="1">The sequence shown here is derived from an EMBL/GenBank/DDBJ whole genome shotgun (WGS) entry which is preliminary data.</text>
</comment>
<evidence type="ECO:0000313" key="2">
    <source>
        <dbReference type="Proteomes" id="UP000250831"/>
    </source>
</evidence>
<accession>A0A363NM23</accession>